<dbReference type="InterPro" id="IPR019775">
    <property type="entry name" value="WD40_repeat_CS"/>
</dbReference>
<dbReference type="GO" id="GO:0016567">
    <property type="term" value="P:protein ubiquitination"/>
    <property type="evidence" value="ECO:0007669"/>
    <property type="project" value="UniProtKB-UniPathway"/>
</dbReference>
<evidence type="ECO:0000256" key="4">
    <source>
        <dbReference type="ARBA" id="ARBA00022574"/>
    </source>
</evidence>
<feature type="repeat" description="WD" evidence="9">
    <location>
        <begin position="62"/>
        <end position="104"/>
    </location>
</feature>
<proteinExistence type="evidence at transcript level"/>
<dbReference type="InterPro" id="IPR036322">
    <property type="entry name" value="WD40_repeat_dom_sf"/>
</dbReference>
<gene>
    <name evidence="11" type="primary">EOG090X04WU</name>
</gene>
<evidence type="ECO:0000256" key="7">
    <source>
        <dbReference type="ARBA" id="ARBA00023274"/>
    </source>
</evidence>
<dbReference type="GO" id="GO:0000462">
    <property type="term" value="P:maturation of SSU-rRNA from tricistronic rRNA transcript (SSU-rRNA, 5.8S rRNA, LSU-rRNA)"/>
    <property type="evidence" value="ECO:0007669"/>
    <property type="project" value="TreeGrafter"/>
</dbReference>
<keyword evidence="7" id="KW-0687">Ribonucleoprotein</keyword>
<keyword evidence="4 9" id="KW-0853">WD repeat</keyword>
<dbReference type="UniPathway" id="UPA00143"/>
<comment type="similarity">
    <text evidence="2">Belongs to the WD repeat DCAF13/WDSOF1 family.</text>
</comment>
<evidence type="ECO:0000313" key="11">
    <source>
        <dbReference type="EMBL" id="SVE69757.1"/>
    </source>
</evidence>
<reference evidence="11" key="1">
    <citation type="submission" date="2018-08" db="EMBL/GenBank/DDBJ databases">
        <authorList>
            <person name="Cornetti L."/>
        </authorList>
    </citation>
    <scope>NUCLEOTIDE SEQUENCE</scope>
    <source>
        <strain evidence="11">FI-BAL1-1</strain>
    </source>
</reference>
<organism evidence="11">
    <name type="scientific">Eubosmina coregoni</name>
    <dbReference type="NCBI Taxonomy" id="186181"/>
    <lineage>
        <taxon>Eukaryota</taxon>
        <taxon>Metazoa</taxon>
        <taxon>Ecdysozoa</taxon>
        <taxon>Arthropoda</taxon>
        <taxon>Crustacea</taxon>
        <taxon>Branchiopoda</taxon>
        <taxon>Diplostraca</taxon>
        <taxon>Cladocera</taxon>
        <taxon>Anomopoda</taxon>
        <taxon>Bosminidae</taxon>
        <taxon>Eubosmina</taxon>
    </lineage>
</organism>
<dbReference type="PROSITE" id="PS50082">
    <property type="entry name" value="WD_REPEATS_2"/>
    <property type="match status" value="4"/>
</dbReference>
<dbReference type="EMBL" id="LR000138">
    <property type="protein sequence ID" value="SVE69757.1"/>
    <property type="molecule type" value="mRNA"/>
</dbReference>
<evidence type="ECO:0000256" key="8">
    <source>
        <dbReference type="ARBA" id="ARBA00032239"/>
    </source>
</evidence>
<dbReference type="InterPro" id="IPR007287">
    <property type="entry name" value="Sof1"/>
</dbReference>
<dbReference type="InterPro" id="IPR051733">
    <property type="entry name" value="WD_repeat_DCAF13/WDSOF1"/>
</dbReference>
<protein>
    <recommendedName>
        <fullName evidence="3">DDB1- and CUL4-associated factor 13</fullName>
    </recommendedName>
    <alternativeName>
        <fullName evidence="8">WD repeat and SOF domain-containing protein 1</fullName>
    </alternativeName>
</protein>
<evidence type="ECO:0000259" key="10">
    <source>
        <dbReference type="Pfam" id="PF04158"/>
    </source>
</evidence>
<evidence type="ECO:0000256" key="5">
    <source>
        <dbReference type="ARBA" id="ARBA00022737"/>
    </source>
</evidence>
<evidence type="ECO:0000256" key="6">
    <source>
        <dbReference type="ARBA" id="ARBA00023242"/>
    </source>
</evidence>
<comment type="subcellular location">
    <subcellularLocation>
        <location evidence="1">Nucleus</location>
        <location evidence="1">Nucleolus</location>
    </subcellularLocation>
</comment>
<evidence type="ECO:0000256" key="3">
    <source>
        <dbReference type="ARBA" id="ARBA00021762"/>
    </source>
</evidence>
<keyword evidence="6" id="KW-0539">Nucleus</keyword>
<dbReference type="AlphaFoldDB" id="A0A4Y7LL17"/>
<sequence length="444" mass="51301">MKVKVLVRNPDDYLRETKQDIHKVPRNYDPSLHPLETPREYTRALNAVKLGRVFAKPFVGNLDGHRDAITCLGKHPQRLSWLYSGACDGELRLWDVSRQKLITTVQAHDGFLRDFSFSHESSTLYTIGDDKLIKQWKSDCPQGSDLKAPINTIVTNSMLTSVSHHRSKPYIATCGDAAHLWEHSRAQPLKTYQWGVDSLQHIRFNQIEENMLAACGSDRSIILYDIRESSPLRKVVLKMRSNSLCWNPMEAFIFTVANEDFNLYTFDIRNLNLPLTMHKDHVSAVIDVDYSPTGKEFVSAGYDKTIRIYEVDKTHSRDIYHTKRMQRLTCAAWSLDDRYIFTGSDEMNIRMWKARSGDKLGIVKPRERAALQVSSKLVDKFVHHPEVRRIHRHRQVPKHVYNARNEMRQSHTAAQRKDYNVRANTKRPKPVVPEAAKIVVTETI</sequence>
<keyword evidence="5" id="KW-0677">Repeat</keyword>
<name>A0A4Y7LL17_9CRUS</name>
<evidence type="ECO:0000256" key="9">
    <source>
        <dbReference type="PROSITE-ProRule" id="PRU00221"/>
    </source>
</evidence>
<dbReference type="FunFam" id="2.130.10.10:FF:000132">
    <property type="entry name" value="DDB1- and CUL4-associated factor 13"/>
    <property type="match status" value="1"/>
</dbReference>
<accession>A0A4Y7LL17</accession>
<dbReference type="PROSITE" id="PS00678">
    <property type="entry name" value="WD_REPEATS_1"/>
    <property type="match status" value="1"/>
</dbReference>
<dbReference type="GO" id="GO:0032040">
    <property type="term" value="C:small-subunit processome"/>
    <property type="evidence" value="ECO:0007669"/>
    <property type="project" value="TreeGrafter"/>
</dbReference>
<dbReference type="Pfam" id="PF00400">
    <property type="entry name" value="WD40"/>
    <property type="match status" value="4"/>
</dbReference>
<feature type="domain" description="Sof1-like protein" evidence="10">
    <location>
        <begin position="354"/>
        <end position="438"/>
    </location>
</feature>
<dbReference type="SUPFAM" id="SSF50978">
    <property type="entry name" value="WD40 repeat-like"/>
    <property type="match status" value="1"/>
</dbReference>
<dbReference type="PROSITE" id="PS50294">
    <property type="entry name" value="WD_REPEATS_REGION"/>
    <property type="match status" value="2"/>
</dbReference>
<dbReference type="PANTHER" id="PTHR22851:SF0">
    <property type="entry name" value="DDB1- AND CUL4-ASSOCIATED FACTOR 13"/>
    <property type="match status" value="1"/>
</dbReference>
<evidence type="ECO:0000256" key="1">
    <source>
        <dbReference type="ARBA" id="ARBA00004604"/>
    </source>
</evidence>
<dbReference type="Gene3D" id="2.130.10.10">
    <property type="entry name" value="YVTN repeat-like/Quinoprotein amine dehydrogenase"/>
    <property type="match status" value="2"/>
</dbReference>
<evidence type="ECO:0000256" key="2">
    <source>
        <dbReference type="ARBA" id="ARBA00005649"/>
    </source>
</evidence>
<feature type="repeat" description="WD" evidence="9">
    <location>
        <begin position="321"/>
        <end position="362"/>
    </location>
</feature>
<feature type="repeat" description="WD" evidence="9">
    <location>
        <begin position="105"/>
        <end position="137"/>
    </location>
</feature>
<dbReference type="SMART" id="SM00320">
    <property type="entry name" value="WD40"/>
    <property type="match status" value="6"/>
</dbReference>
<dbReference type="PANTHER" id="PTHR22851">
    <property type="entry name" value="U3 SMALL NUCLEOLAR RNA U3 SNORNA ASSOCIATED PROTEIN"/>
    <property type="match status" value="1"/>
</dbReference>
<dbReference type="Pfam" id="PF04158">
    <property type="entry name" value="Sof1"/>
    <property type="match status" value="1"/>
</dbReference>
<dbReference type="InterPro" id="IPR015943">
    <property type="entry name" value="WD40/YVTN_repeat-like_dom_sf"/>
</dbReference>
<feature type="repeat" description="WD" evidence="9">
    <location>
        <begin position="278"/>
        <end position="319"/>
    </location>
</feature>
<dbReference type="InterPro" id="IPR001680">
    <property type="entry name" value="WD40_rpt"/>
</dbReference>